<dbReference type="OrthoDB" id="725917at2"/>
<sequence>MRKYRYDNVNIYKTMAFPTSLFVDNNGKLPYRVRPRFNSEYVWNFAALQAIGADKVDYHTIEMWFSKP</sequence>
<dbReference type="EMBL" id="SZVP01000078">
    <property type="protein sequence ID" value="TMM37214.1"/>
    <property type="molecule type" value="Genomic_DNA"/>
</dbReference>
<dbReference type="AlphaFoldDB" id="A0A8H2JJM8"/>
<keyword evidence="2" id="KW-1185">Reference proteome</keyword>
<dbReference type="Proteomes" id="UP000307702">
    <property type="component" value="Unassembled WGS sequence"/>
</dbReference>
<comment type="caution">
    <text evidence="1">The sequence shown here is derived from an EMBL/GenBank/DDBJ whole genome shotgun (WGS) entry which is preliminary data.</text>
</comment>
<reference evidence="1 2" key="1">
    <citation type="submission" date="2019-05" db="EMBL/GenBank/DDBJ databases">
        <title>Colwellia ponticola sp. nov., isolated from seawater.</title>
        <authorList>
            <person name="Yoon J.-H."/>
        </authorList>
    </citation>
    <scope>NUCLEOTIDE SEQUENCE [LARGE SCALE GENOMIC DNA]</scope>
    <source>
        <strain evidence="1 2">OISW-25</strain>
    </source>
</reference>
<gene>
    <name evidence="1" type="ORF">FCS21_15915</name>
</gene>
<protein>
    <submittedName>
        <fullName evidence="1">Uncharacterized protein</fullName>
    </submittedName>
</protein>
<evidence type="ECO:0000313" key="1">
    <source>
        <dbReference type="EMBL" id="TMM37214.1"/>
    </source>
</evidence>
<organism evidence="1 2">
    <name type="scientific">Colwellia ponticola</name>
    <dbReference type="NCBI Taxonomy" id="2304625"/>
    <lineage>
        <taxon>Bacteria</taxon>
        <taxon>Pseudomonadati</taxon>
        <taxon>Pseudomonadota</taxon>
        <taxon>Gammaproteobacteria</taxon>
        <taxon>Alteromonadales</taxon>
        <taxon>Colwelliaceae</taxon>
        <taxon>Colwellia</taxon>
    </lineage>
</organism>
<name>A0A8H2JJM8_9GAMM</name>
<accession>A0A8H2JJM8</accession>
<proteinExistence type="predicted"/>
<evidence type="ECO:0000313" key="2">
    <source>
        <dbReference type="Proteomes" id="UP000307702"/>
    </source>
</evidence>